<organism evidence="3 4">
    <name type="scientific">Pseudofulvibacter geojedonensis</name>
    <dbReference type="NCBI Taxonomy" id="1123758"/>
    <lineage>
        <taxon>Bacteria</taxon>
        <taxon>Pseudomonadati</taxon>
        <taxon>Bacteroidota</taxon>
        <taxon>Flavobacteriia</taxon>
        <taxon>Flavobacteriales</taxon>
        <taxon>Flavobacteriaceae</taxon>
        <taxon>Pseudofulvibacter</taxon>
    </lineage>
</organism>
<dbReference type="InterPro" id="IPR025196">
    <property type="entry name" value="DUF4126"/>
</dbReference>
<dbReference type="Pfam" id="PF13548">
    <property type="entry name" value="DUF4126"/>
    <property type="match status" value="1"/>
</dbReference>
<evidence type="ECO:0000259" key="2">
    <source>
        <dbReference type="Pfam" id="PF13548"/>
    </source>
</evidence>
<accession>A0ABW3HYQ7</accession>
<protein>
    <submittedName>
        <fullName evidence="3">DUF4126 domain-containing protein</fullName>
    </submittedName>
</protein>
<evidence type="ECO:0000313" key="3">
    <source>
        <dbReference type="EMBL" id="MFD0962457.1"/>
    </source>
</evidence>
<gene>
    <name evidence="3" type="ORF">ACFQ1O_00390</name>
</gene>
<feature type="transmembrane region" description="Helical" evidence="1">
    <location>
        <begin position="12"/>
        <end position="37"/>
    </location>
</feature>
<proteinExistence type="predicted"/>
<feature type="transmembrane region" description="Helical" evidence="1">
    <location>
        <begin position="78"/>
        <end position="100"/>
    </location>
</feature>
<dbReference type="EMBL" id="JBHTJM010000001">
    <property type="protein sequence ID" value="MFD0962457.1"/>
    <property type="molecule type" value="Genomic_DNA"/>
</dbReference>
<feature type="transmembrane region" description="Helical" evidence="1">
    <location>
        <begin position="161"/>
        <end position="182"/>
    </location>
</feature>
<keyword evidence="1" id="KW-0812">Transmembrane</keyword>
<evidence type="ECO:0000256" key="1">
    <source>
        <dbReference type="SAM" id="Phobius"/>
    </source>
</evidence>
<evidence type="ECO:0000313" key="4">
    <source>
        <dbReference type="Proteomes" id="UP001596997"/>
    </source>
</evidence>
<feature type="transmembrane region" description="Helical" evidence="1">
    <location>
        <begin position="49"/>
        <end position="71"/>
    </location>
</feature>
<sequence>MLELSETIISIFLGVGLAASVGFRVFVPLFALSLAAYLDVIPLNESWQWIGSMTALVTLGIATVLEIFAYYIPWFDNLLDTIAVPLAAVAGTAVMVSTAANLDPLVTWALAIIAGGGTAAAIKGTAATTRATSTATTGGIANPVVATVETGGATAMSALSIFIPVIAAIVAVLMLVGSFFFFKKVKTFFKKS</sequence>
<keyword evidence="1" id="KW-1133">Transmembrane helix</keyword>
<dbReference type="Proteomes" id="UP001596997">
    <property type="component" value="Unassembled WGS sequence"/>
</dbReference>
<keyword evidence="4" id="KW-1185">Reference proteome</keyword>
<dbReference type="RefSeq" id="WP_377712140.1">
    <property type="nucleotide sequence ID" value="NZ_JBHTJM010000001.1"/>
</dbReference>
<keyword evidence="1" id="KW-0472">Membrane</keyword>
<reference evidence="4" key="1">
    <citation type="journal article" date="2019" name="Int. J. Syst. Evol. Microbiol.">
        <title>The Global Catalogue of Microorganisms (GCM) 10K type strain sequencing project: providing services to taxonomists for standard genome sequencing and annotation.</title>
        <authorList>
            <consortium name="The Broad Institute Genomics Platform"/>
            <consortium name="The Broad Institute Genome Sequencing Center for Infectious Disease"/>
            <person name="Wu L."/>
            <person name="Ma J."/>
        </authorList>
    </citation>
    <scope>NUCLEOTIDE SEQUENCE [LARGE SCALE GENOMIC DNA]</scope>
    <source>
        <strain evidence="4">CCUG 62114</strain>
    </source>
</reference>
<name>A0ABW3HYQ7_9FLAO</name>
<feature type="domain" description="DUF4126" evidence="2">
    <location>
        <begin position="11"/>
        <end position="183"/>
    </location>
</feature>
<comment type="caution">
    <text evidence="3">The sequence shown here is derived from an EMBL/GenBank/DDBJ whole genome shotgun (WGS) entry which is preliminary data.</text>
</comment>